<name>A0A3T1CYP1_9BACL</name>
<reference evidence="1 2" key="1">
    <citation type="submission" date="2019-01" db="EMBL/GenBank/DDBJ databases">
        <title>Complete genome sequence of Cohnella hallensis HS21 isolated from Korean fir (Abies koreana) rhizospheric soil.</title>
        <authorList>
            <person name="Jiang L."/>
            <person name="Kang S.W."/>
            <person name="Kim S."/>
            <person name="Jung J."/>
            <person name="Kim C.Y."/>
            <person name="Kim D.H."/>
            <person name="Kim S.W."/>
            <person name="Lee J."/>
        </authorList>
    </citation>
    <scope>NUCLEOTIDE SEQUENCE [LARGE SCALE GENOMIC DNA]</scope>
    <source>
        <strain evidence="1 2">HS21</strain>
    </source>
</reference>
<sequence>MGTTFANLQVRECSTDEIEKALPGSRATQLSDYWTTVVSEQFQVGTLEKMAKKLSKEINRSVLSIEYFDDDVLRIAVYRNGKVIDSHINENGYGLPKKSGKPKLFIEELGFDSVEVKYLKEIFACEDLGKKLQLLQYFLGVTLWIDHRMISEVKETDFRCERNLSLIDEYIAETNKRSRIKNQTKATLLTEFEGALIRSLGDNKYLIGIPPYDRSSGAYKEESIYTYLPNCTLEYNFDISSFQYNSHTGNLSASDGYLLFFCFIRSKYYVFDYEGNRISETPLNGARLHPVHLLENGAFLAFNNAWNKLRAYEPGLSKRWEIYCTTFLCSRNQSFYVSKSTEGQSPEFFKINSNGEIEAIFKLENNVPSGTIIFDEIGRSFYFSTVFSPGVIRTRVIYLTENFERVAEIELEGWITSSAVDTKNQKLFLHLSERELVVIDTASFHIVARKKQEAELTLLTVDSLGRVVIQFGLSSIAIMDSKLNDISRHRLKGDIVSYMINETGTLSILTSTLGAHEEGGGASKMMIRLYEIRDMGDYRAQRT</sequence>
<protein>
    <submittedName>
        <fullName evidence="1">Uncharacterized protein</fullName>
    </submittedName>
</protein>
<dbReference type="EMBL" id="AP019400">
    <property type="protein sequence ID" value="BBI30889.1"/>
    <property type="molecule type" value="Genomic_DNA"/>
</dbReference>
<dbReference type="Proteomes" id="UP000289856">
    <property type="component" value="Chromosome"/>
</dbReference>
<evidence type="ECO:0000313" key="2">
    <source>
        <dbReference type="Proteomes" id="UP000289856"/>
    </source>
</evidence>
<dbReference type="OrthoDB" id="2627491at2"/>
<proteinExistence type="predicted"/>
<dbReference type="SUPFAM" id="SSF69322">
    <property type="entry name" value="Tricorn protease domain 2"/>
    <property type="match status" value="1"/>
</dbReference>
<gene>
    <name evidence="1" type="ORF">KCTCHS21_02880</name>
</gene>
<keyword evidence="2" id="KW-1185">Reference proteome</keyword>
<dbReference type="KEGG" id="cohn:KCTCHS21_02880"/>
<evidence type="ECO:0000313" key="1">
    <source>
        <dbReference type="EMBL" id="BBI30889.1"/>
    </source>
</evidence>
<organism evidence="1 2">
    <name type="scientific">Cohnella abietis</name>
    <dbReference type="NCBI Taxonomy" id="2507935"/>
    <lineage>
        <taxon>Bacteria</taxon>
        <taxon>Bacillati</taxon>
        <taxon>Bacillota</taxon>
        <taxon>Bacilli</taxon>
        <taxon>Bacillales</taxon>
        <taxon>Paenibacillaceae</taxon>
        <taxon>Cohnella</taxon>
    </lineage>
</organism>
<accession>A0A3T1CYP1</accession>
<dbReference type="AlphaFoldDB" id="A0A3T1CYP1"/>
<dbReference type="RefSeq" id="WP_130604798.1">
    <property type="nucleotide sequence ID" value="NZ_AP019400.1"/>
</dbReference>